<evidence type="ECO:0008006" key="4">
    <source>
        <dbReference type="Google" id="ProtNLM"/>
    </source>
</evidence>
<dbReference type="Pfam" id="PF11905">
    <property type="entry name" value="DUF3425"/>
    <property type="match status" value="1"/>
</dbReference>
<evidence type="ECO:0000313" key="2">
    <source>
        <dbReference type="EMBL" id="KAL1878504.1"/>
    </source>
</evidence>
<gene>
    <name evidence="2" type="ORF">Plec18167_004578</name>
</gene>
<keyword evidence="3" id="KW-1185">Reference proteome</keyword>
<evidence type="ECO:0000256" key="1">
    <source>
        <dbReference type="SAM" id="MobiDB-lite"/>
    </source>
</evidence>
<feature type="compositionally biased region" description="Polar residues" evidence="1">
    <location>
        <begin position="53"/>
        <end position="62"/>
    </location>
</feature>
<dbReference type="EMBL" id="JAVDPF010000012">
    <property type="protein sequence ID" value="KAL1878504.1"/>
    <property type="molecule type" value="Genomic_DNA"/>
</dbReference>
<comment type="caution">
    <text evidence="2">The sequence shown here is derived from an EMBL/GenBank/DDBJ whole genome shotgun (WGS) entry which is preliminary data.</text>
</comment>
<dbReference type="PANTHER" id="PTHR38116">
    <property type="entry name" value="CHROMOSOME 7, WHOLE GENOME SHOTGUN SEQUENCE"/>
    <property type="match status" value="1"/>
</dbReference>
<organism evidence="2 3">
    <name type="scientific">Paecilomyces lecythidis</name>
    <dbReference type="NCBI Taxonomy" id="3004212"/>
    <lineage>
        <taxon>Eukaryota</taxon>
        <taxon>Fungi</taxon>
        <taxon>Dikarya</taxon>
        <taxon>Ascomycota</taxon>
        <taxon>Pezizomycotina</taxon>
        <taxon>Eurotiomycetes</taxon>
        <taxon>Eurotiomycetidae</taxon>
        <taxon>Eurotiales</taxon>
        <taxon>Thermoascaceae</taxon>
        <taxon>Paecilomyces</taxon>
    </lineage>
</organism>
<dbReference type="Proteomes" id="UP001583193">
    <property type="component" value="Unassembled WGS sequence"/>
</dbReference>
<reference evidence="2 3" key="1">
    <citation type="journal article" date="2024" name="IMA Fungus">
        <title>IMA Genome - F19 : A genome assembly and annotation guide to empower mycologists, including annotated draft genome sequences of Ceratocystis pirilliformis, Diaporthe australafricana, Fusarium ophioides, Paecilomyces lecythidis, and Sporothrix stenoceras.</title>
        <authorList>
            <person name="Aylward J."/>
            <person name="Wilson A.M."/>
            <person name="Visagie C.M."/>
            <person name="Spraker J."/>
            <person name="Barnes I."/>
            <person name="Buitendag C."/>
            <person name="Ceriani C."/>
            <person name="Del Mar Angel L."/>
            <person name="du Plessis D."/>
            <person name="Fuchs T."/>
            <person name="Gasser K."/>
            <person name="Kramer D."/>
            <person name="Li W."/>
            <person name="Munsamy K."/>
            <person name="Piso A."/>
            <person name="Price J.L."/>
            <person name="Sonnekus B."/>
            <person name="Thomas C."/>
            <person name="van der Nest A."/>
            <person name="van Dijk A."/>
            <person name="van Heerden A."/>
            <person name="van Vuuren N."/>
            <person name="Yilmaz N."/>
            <person name="Duong T.A."/>
            <person name="van der Merwe N.A."/>
            <person name="Wingfield M.J."/>
            <person name="Wingfield B.D."/>
        </authorList>
    </citation>
    <scope>NUCLEOTIDE SEQUENCE [LARGE SCALE GENOMIC DNA]</scope>
    <source>
        <strain evidence="2 3">CMW 18167</strain>
    </source>
</reference>
<name>A0ABR3XRZ3_9EURO</name>
<dbReference type="InterPro" id="IPR021833">
    <property type="entry name" value="DUF3425"/>
</dbReference>
<feature type="region of interest" description="Disordered" evidence="1">
    <location>
        <begin position="1"/>
        <end position="62"/>
    </location>
</feature>
<dbReference type="PANTHER" id="PTHR38116:SF1">
    <property type="entry name" value="BZIP DOMAIN-CONTAINING PROTEIN"/>
    <property type="match status" value="1"/>
</dbReference>
<accession>A0ABR3XRZ3</accession>
<feature type="compositionally biased region" description="Polar residues" evidence="1">
    <location>
        <begin position="1"/>
        <end position="14"/>
    </location>
</feature>
<protein>
    <recommendedName>
        <fullName evidence="4">BZIP domain-containing protein</fullName>
    </recommendedName>
</protein>
<proteinExistence type="predicted"/>
<evidence type="ECO:0000313" key="3">
    <source>
        <dbReference type="Proteomes" id="UP001583193"/>
    </source>
</evidence>
<sequence>MDAESKSQNPSVSAFTDAKGPEEDWTNLPSAESRRKLQNRLNQRASRRRKLEQQQSQNDGQSRVSRWIVYVDADRNDRDKSPESRHASSEICASAVELKRKIRGRRFCELEPWEKSDFLQRLQDIVQGSMIKRLLNTELLAPVAQFNIIRAMISNAAYLSLTMELLRDDISSPFNIHLPQSPALDLPPSLQPTALQKQVIHHPWIDLCPISSIRDSLLRRMGQYDEDGICNDFFNGNEPDEDRTGLVVWGEAWEPMSYEFSASVLQKWAWIAHDCPDVIRSTNYWRARREEEPLQVPPDGNITT</sequence>